<dbReference type="CDD" id="cd06464">
    <property type="entry name" value="ACD_sHsps-like"/>
    <property type="match status" value="1"/>
</dbReference>
<dbReference type="KEGG" id="ttz:FHG85_08855"/>
<organism evidence="4 5">
    <name type="scientific">Tenuifilum thalassicum</name>
    <dbReference type="NCBI Taxonomy" id="2590900"/>
    <lineage>
        <taxon>Bacteria</taxon>
        <taxon>Pseudomonadati</taxon>
        <taxon>Bacteroidota</taxon>
        <taxon>Bacteroidia</taxon>
        <taxon>Bacteroidales</taxon>
        <taxon>Tenuifilaceae</taxon>
        <taxon>Tenuifilum</taxon>
    </lineage>
</organism>
<keyword evidence="5" id="KW-1185">Reference proteome</keyword>
<feature type="domain" description="SHSP" evidence="3">
    <location>
        <begin position="30"/>
        <end position="143"/>
    </location>
</feature>
<dbReference type="Pfam" id="PF00011">
    <property type="entry name" value="HSP20"/>
    <property type="match status" value="1"/>
</dbReference>
<dbReference type="PANTHER" id="PTHR11527">
    <property type="entry name" value="HEAT-SHOCK PROTEIN 20 FAMILY MEMBER"/>
    <property type="match status" value="1"/>
</dbReference>
<accession>A0A7D4CH92</accession>
<dbReference type="Gene3D" id="2.60.40.790">
    <property type="match status" value="1"/>
</dbReference>
<dbReference type="SUPFAM" id="SSF49764">
    <property type="entry name" value="HSP20-like chaperones"/>
    <property type="match status" value="1"/>
</dbReference>
<dbReference type="Proteomes" id="UP000500961">
    <property type="component" value="Chromosome"/>
</dbReference>
<evidence type="ECO:0000256" key="2">
    <source>
        <dbReference type="RuleBase" id="RU003616"/>
    </source>
</evidence>
<dbReference type="InterPro" id="IPR008978">
    <property type="entry name" value="HSP20-like_chaperone"/>
</dbReference>
<evidence type="ECO:0000256" key="1">
    <source>
        <dbReference type="PROSITE-ProRule" id="PRU00285"/>
    </source>
</evidence>
<gene>
    <name evidence="4" type="ORF">FHG85_08855</name>
</gene>
<dbReference type="EMBL" id="CP041345">
    <property type="protein sequence ID" value="QKG80366.1"/>
    <property type="molecule type" value="Genomic_DNA"/>
</dbReference>
<comment type="similarity">
    <text evidence="1 2">Belongs to the small heat shock protein (HSP20) family.</text>
</comment>
<dbReference type="PROSITE" id="PS01031">
    <property type="entry name" value="SHSP"/>
    <property type="match status" value="1"/>
</dbReference>
<evidence type="ECO:0000259" key="3">
    <source>
        <dbReference type="PROSITE" id="PS01031"/>
    </source>
</evidence>
<proteinExistence type="inferred from homology"/>
<reference evidence="4 5" key="1">
    <citation type="submission" date="2019-07" db="EMBL/GenBank/DDBJ databases">
        <title>Thalassofilum flectens gen. nov., sp. nov., a novel moderate thermophilic anaerobe from a shallow sea hot spring in Kunashir Island (Russia), representing a new family in the order Bacteroidales, and proposal of Thalassofilacea fam. nov.</title>
        <authorList>
            <person name="Kochetkova T.V."/>
            <person name="Podosokorskaya O.A."/>
            <person name="Novikov A."/>
            <person name="Elcheninov A.G."/>
            <person name="Toshchakov S.V."/>
            <person name="Kublanov I.V."/>
        </authorList>
    </citation>
    <scope>NUCLEOTIDE SEQUENCE [LARGE SCALE GENOMIC DNA]</scope>
    <source>
        <strain evidence="4 5">38-H</strain>
    </source>
</reference>
<dbReference type="AlphaFoldDB" id="A0A7D4CH92"/>
<protein>
    <submittedName>
        <fullName evidence="4">Hsp20/alpha crystallin family protein</fullName>
    </submittedName>
</protein>
<evidence type="ECO:0000313" key="5">
    <source>
        <dbReference type="Proteomes" id="UP000500961"/>
    </source>
</evidence>
<evidence type="ECO:0000313" key="4">
    <source>
        <dbReference type="EMBL" id="QKG80366.1"/>
    </source>
</evidence>
<dbReference type="InterPro" id="IPR002068">
    <property type="entry name" value="A-crystallin/Hsp20_dom"/>
</dbReference>
<name>A0A7D4CH92_9BACT</name>
<dbReference type="InterPro" id="IPR031107">
    <property type="entry name" value="Small_HSP"/>
</dbReference>
<sequence>MIPMLRRRSTLPSLVDEFFGDDIIRRFFDDTESVTVPSVNIKEGKDDYTIEVAAPGFDKKDFKVEMNNNVLEISSEKEVKDESKDEKVMRREFRYSSFKRSFVLPDTADTDKIKASYKDGILNIVIPKKEEAKEKPVRQIAIS</sequence>